<evidence type="ECO:0000313" key="3">
    <source>
        <dbReference type="RefSeq" id="XP_020844588.1"/>
    </source>
</evidence>
<accession>A0A6P5KG98</accession>
<gene>
    <name evidence="3" type="primary">LOC110210126</name>
</gene>
<proteinExistence type="predicted"/>
<evidence type="ECO:0000256" key="1">
    <source>
        <dbReference type="SAM" id="MobiDB-lite"/>
    </source>
</evidence>
<organism evidence="2 3">
    <name type="scientific">Phascolarctos cinereus</name>
    <name type="common">Koala</name>
    <dbReference type="NCBI Taxonomy" id="38626"/>
    <lineage>
        <taxon>Eukaryota</taxon>
        <taxon>Metazoa</taxon>
        <taxon>Chordata</taxon>
        <taxon>Craniata</taxon>
        <taxon>Vertebrata</taxon>
        <taxon>Euteleostomi</taxon>
        <taxon>Mammalia</taxon>
        <taxon>Metatheria</taxon>
        <taxon>Diprotodontia</taxon>
        <taxon>Phascolarctidae</taxon>
        <taxon>Phascolarctos</taxon>
    </lineage>
</organism>
<dbReference type="RefSeq" id="XP_020844588.1">
    <property type="nucleotide sequence ID" value="XM_020988929.1"/>
</dbReference>
<dbReference type="GeneID" id="110210126"/>
<sequence>MGGGKRSMMWVGRLQKVHLRLSPKPVHFCRPAPPDPCRGTVGGGCKPRTHTPTSQGRISAADTGSSVSGGRPRSPTFPFQPGPTAELGAQDFCRILGPSLQTFLLGCVENPANLAEPVGTAPRGWQEVGKRAGHAQYGRQLAGEGREWGGPKRRAGVRSRTLSLDTPTLGLKLPPLKLGAHWSAGAMLLSSEPPGILSLAAAKVLSDTRASLAEKYPSFVIGYQ</sequence>
<feature type="compositionally biased region" description="Low complexity" evidence="1">
    <location>
        <begin position="64"/>
        <end position="74"/>
    </location>
</feature>
<reference evidence="3" key="1">
    <citation type="submission" date="2025-08" db="UniProtKB">
        <authorList>
            <consortium name="RefSeq"/>
        </authorList>
    </citation>
    <scope>IDENTIFICATION</scope>
    <source>
        <tissue evidence="3">Spleen</tissue>
    </source>
</reference>
<name>A0A6P5KG98_PHACI</name>
<dbReference type="KEGG" id="pcw:110210126"/>
<feature type="region of interest" description="Disordered" evidence="1">
    <location>
        <begin position="37"/>
        <end position="81"/>
    </location>
</feature>
<evidence type="ECO:0000313" key="2">
    <source>
        <dbReference type="Proteomes" id="UP000515140"/>
    </source>
</evidence>
<protein>
    <submittedName>
        <fullName evidence="3">Uncharacterized protein LOC110210126 isoform X1</fullName>
    </submittedName>
</protein>
<keyword evidence="2" id="KW-1185">Reference proteome</keyword>
<dbReference type="InParanoid" id="A0A6P5KG98"/>
<dbReference type="Proteomes" id="UP000515140">
    <property type="component" value="Unplaced"/>
</dbReference>
<dbReference type="AlphaFoldDB" id="A0A6P5KG98"/>